<evidence type="ECO:0000313" key="2">
    <source>
        <dbReference type="EMBL" id="RFS24732.1"/>
    </source>
</evidence>
<dbReference type="Pfam" id="PF13619">
    <property type="entry name" value="KTSC"/>
    <property type="match status" value="1"/>
</dbReference>
<dbReference type="Proteomes" id="UP000260644">
    <property type="component" value="Unassembled WGS sequence"/>
</dbReference>
<gene>
    <name evidence="2" type="ORF">DVR12_05915</name>
</gene>
<dbReference type="RefSeq" id="WP_116974598.1">
    <property type="nucleotide sequence ID" value="NZ_QPMM01000002.1"/>
</dbReference>
<protein>
    <submittedName>
        <fullName evidence="2">KTSC domain-containing protein</fullName>
    </submittedName>
</protein>
<proteinExistence type="predicted"/>
<name>A0A3E1YDX3_9BACT</name>
<dbReference type="OrthoDB" id="8450910at2"/>
<dbReference type="AlphaFoldDB" id="A0A3E1YDX3"/>
<dbReference type="InterPro" id="IPR025309">
    <property type="entry name" value="KTSC_dom"/>
</dbReference>
<sequence length="65" mass="7538">MPSSVVAHMVYKAKTHTLRIVFVSGMIYDYIQVPEEIYLEMKSASSKGTFLNKKIKGFYQYKKVN</sequence>
<dbReference type="EMBL" id="QPMM01000002">
    <property type="protein sequence ID" value="RFS24732.1"/>
    <property type="molecule type" value="Genomic_DNA"/>
</dbReference>
<keyword evidence="3" id="KW-1185">Reference proteome</keyword>
<organism evidence="2 3">
    <name type="scientific">Chitinophaga silvatica</name>
    <dbReference type="NCBI Taxonomy" id="2282649"/>
    <lineage>
        <taxon>Bacteria</taxon>
        <taxon>Pseudomonadati</taxon>
        <taxon>Bacteroidota</taxon>
        <taxon>Chitinophagia</taxon>
        <taxon>Chitinophagales</taxon>
        <taxon>Chitinophagaceae</taxon>
        <taxon>Chitinophaga</taxon>
    </lineage>
</organism>
<accession>A0A3E1YDX3</accession>
<feature type="domain" description="KTSC" evidence="1">
    <location>
        <begin position="3"/>
        <end position="59"/>
    </location>
</feature>
<evidence type="ECO:0000313" key="3">
    <source>
        <dbReference type="Proteomes" id="UP000260644"/>
    </source>
</evidence>
<reference evidence="2 3" key="1">
    <citation type="submission" date="2018-07" db="EMBL/GenBank/DDBJ databases">
        <title>Chitinophaga K2CV101002-2 sp. nov., isolated from a monsoon evergreen broad-leaved forest soil.</title>
        <authorList>
            <person name="Lv Y."/>
        </authorList>
    </citation>
    <scope>NUCLEOTIDE SEQUENCE [LARGE SCALE GENOMIC DNA]</scope>
    <source>
        <strain evidence="2 3">GDMCC 1.1288</strain>
    </source>
</reference>
<comment type="caution">
    <text evidence="2">The sequence shown here is derived from an EMBL/GenBank/DDBJ whole genome shotgun (WGS) entry which is preliminary data.</text>
</comment>
<evidence type="ECO:0000259" key="1">
    <source>
        <dbReference type="Pfam" id="PF13619"/>
    </source>
</evidence>